<dbReference type="Proteomes" id="UP000297834">
    <property type="component" value="Unassembled WGS sequence"/>
</dbReference>
<gene>
    <name evidence="1" type="ORF">E2B99_06575</name>
</gene>
<keyword evidence="2" id="KW-1185">Reference proteome</keyword>
<dbReference type="EMBL" id="SNTY01000021">
    <property type="protein sequence ID" value="TEU27345.1"/>
    <property type="molecule type" value="Genomic_DNA"/>
</dbReference>
<organism evidence="1 2">
    <name type="scientific">Alkanindiges illinoisensis</name>
    <dbReference type="NCBI Taxonomy" id="197183"/>
    <lineage>
        <taxon>Bacteria</taxon>
        <taxon>Pseudomonadati</taxon>
        <taxon>Pseudomonadota</taxon>
        <taxon>Gammaproteobacteria</taxon>
        <taxon>Moraxellales</taxon>
        <taxon>Moraxellaceae</taxon>
        <taxon>Alkanindiges</taxon>
    </lineage>
</organism>
<evidence type="ECO:0000313" key="2">
    <source>
        <dbReference type="Proteomes" id="UP000297834"/>
    </source>
</evidence>
<dbReference type="STRING" id="1120977.GCA_000619845_00865"/>
<comment type="caution">
    <text evidence="1">The sequence shown here is derived from an EMBL/GenBank/DDBJ whole genome shotgun (WGS) entry which is preliminary data.</text>
</comment>
<evidence type="ECO:0000313" key="1">
    <source>
        <dbReference type="EMBL" id="TEU27345.1"/>
    </source>
</evidence>
<name>A0A4Y7XCJ3_9GAMM</name>
<sequence>MQLRQKAEAQHVPFELHSFVKSQGERFGKGSSLLLGKPRLKCLVMLTSYHLDEIKVLIEDYAQQAQTIVERFELKKLPKLLETPLIIEDVIAVNFTKNPAISILTVEPDEVIEWFEHQLEMLQNHAPALIENQKALHEIHQLNESIAYIKKFKNENDGTQILKRFYQSGFSYRATLRFANHSKKVISLNEFLFIVGYNDELPRFGDSTQLPYPRKKRSDVILKSDRNIVAETTNELHYYFSEPKK</sequence>
<protein>
    <submittedName>
        <fullName evidence="1">Uncharacterized protein</fullName>
    </submittedName>
</protein>
<dbReference type="OrthoDB" id="6716928at2"/>
<dbReference type="RefSeq" id="WP_134244147.1">
    <property type="nucleotide sequence ID" value="NZ_SNTY01000021.1"/>
</dbReference>
<dbReference type="AlphaFoldDB" id="A0A4Y7XCJ3"/>
<reference evidence="1 2" key="1">
    <citation type="submission" date="2019-03" db="EMBL/GenBank/DDBJ databases">
        <title>Alkanindiges illinoisensis: a potential pathogenic isolated from ascites of a gastric cancer patient with abdominal metastasis.</title>
        <authorList>
            <person name="Hu X."/>
            <person name="Yang B."/>
            <person name="Yan X."/>
            <person name="Lin L."/>
            <person name="Zhao H."/>
            <person name="Zhou F."/>
            <person name="Su B."/>
            <person name="Chen J."/>
            <person name="Rui Y."/>
            <person name="Wang Q."/>
            <person name="Zheng L."/>
        </authorList>
    </citation>
    <scope>NUCLEOTIDE SEQUENCE [LARGE SCALE GENOMIC DNA]</scope>
    <source>
        <strain evidence="1 2">NFYY 23406</strain>
    </source>
</reference>
<proteinExistence type="predicted"/>
<accession>A0A4Y7XCJ3</accession>